<dbReference type="Pfam" id="PF03108">
    <property type="entry name" value="DBD_Tnp_Mut"/>
    <property type="match status" value="1"/>
</dbReference>
<proteinExistence type="predicted"/>
<accession>A0A445AI82</accession>
<organism evidence="2 3">
    <name type="scientific">Arachis hypogaea</name>
    <name type="common">Peanut</name>
    <dbReference type="NCBI Taxonomy" id="3818"/>
    <lineage>
        <taxon>Eukaryota</taxon>
        <taxon>Viridiplantae</taxon>
        <taxon>Streptophyta</taxon>
        <taxon>Embryophyta</taxon>
        <taxon>Tracheophyta</taxon>
        <taxon>Spermatophyta</taxon>
        <taxon>Magnoliopsida</taxon>
        <taxon>eudicotyledons</taxon>
        <taxon>Gunneridae</taxon>
        <taxon>Pentapetalae</taxon>
        <taxon>rosids</taxon>
        <taxon>fabids</taxon>
        <taxon>Fabales</taxon>
        <taxon>Fabaceae</taxon>
        <taxon>Papilionoideae</taxon>
        <taxon>50 kb inversion clade</taxon>
        <taxon>dalbergioids sensu lato</taxon>
        <taxon>Dalbergieae</taxon>
        <taxon>Pterocarpus clade</taxon>
        <taxon>Arachis</taxon>
    </lineage>
</organism>
<protein>
    <recommendedName>
        <fullName evidence="1">Transposase MuDR plant domain-containing protein</fullName>
    </recommendedName>
</protein>
<comment type="caution">
    <text evidence="2">The sequence shown here is derived from an EMBL/GenBank/DDBJ whole genome shotgun (WGS) entry which is preliminary data.</text>
</comment>
<name>A0A445AI82_ARAHY</name>
<dbReference type="Proteomes" id="UP000289738">
    <property type="component" value="Chromosome B02"/>
</dbReference>
<dbReference type="AlphaFoldDB" id="A0A445AI82"/>
<keyword evidence="3" id="KW-1185">Reference proteome</keyword>
<reference evidence="2 3" key="1">
    <citation type="submission" date="2019-01" db="EMBL/GenBank/DDBJ databases">
        <title>Sequencing of cultivated peanut Arachis hypogaea provides insights into genome evolution and oil improvement.</title>
        <authorList>
            <person name="Chen X."/>
        </authorList>
    </citation>
    <scope>NUCLEOTIDE SEQUENCE [LARGE SCALE GENOMIC DNA]</scope>
    <source>
        <strain evidence="3">cv. Fuhuasheng</strain>
        <tissue evidence="2">Leaves</tissue>
    </source>
</reference>
<sequence length="74" mass="8638">MQILHYINMFYGVIVDPLVVADSEFIIGMEFNSREDVIKAVKEYTIHISVDYRVYESEPTTFYAKCVQYKASCD</sequence>
<evidence type="ECO:0000313" key="3">
    <source>
        <dbReference type="Proteomes" id="UP000289738"/>
    </source>
</evidence>
<feature type="domain" description="Transposase MuDR plant" evidence="1">
    <location>
        <begin position="26"/>
        <end position="67"/>
    </location>
</feature>
<gene>
    <name evidence="2" type="ORF">Ahy_B02g060250</name>
</gene>
<evidence type="ECO:0000313" key="2">
    <source>
        <dbReference type="EMBL" id="RYR26098.1"/>
    </source>
</evidence>
<dbReference type="EMBL" id="SDMP01000012">
    <property type="protein sequence ID" value="RYR26098.1"/>
    <property type="molecule type" value="Genomic_DNA"/>
</dbReference>
<evidence type="ECO:0000259" key="1">
    <source>
        <dbReference type="Pfam" id="PF03108"/>
    </source>
</evidence>
<dbReference type="InterPro" id="IPR004332">
    <property type="entry name" value="Transposase_MuDR"/>
</dbReference>